<organism evidence="2 3">
    <name type="scientific">Paenibacillus rhizosphaerae</name>
    <dbReference type="NCBI Taxonomy" id="297318"/>
    <lineage>
        <taxon>Bacteria</taxon>
        <taxon>Bacillati</taxon>
        <taxon>Bacillota</taxon>
        <taxon>Bacilli</taxon>
        <taxon>Bacillales</taxon>
        <taxon>Paenibacillaceae</taxon>
        <taxon>Paenibacillus</taxon>
    </lineage>
</organism>
<name>A0A839TLD6_9BACL</name>
<proteinExistence type="predicted"/>
<dbReference type="Proteomes" id="UP000517523">
    <property type="component" value="Unassembled WGS sequence"/>
</dbReference>
<evidence type="ECO:0008006" key="4">
    <source>
        <dbReference type="Google" id="ProtNLM"/>
    </source>
</evidence>
<evidence type="ECO:0000313" key="3">
    <source>
        <dbReference type="Proteomes" id="UP000517523"/>
    </source>
</evidence>
<dbReference type="RefSeq" id="WP_183581898.1">
    <property type="nucleotide sequence ID" value="NZ_JACHXJ010000002.1"/>
</dbReference>
<keyword evidence="1" id="KW-1133">Transmembrane helix</keyword>
<reference evidence="2 3" key="1">
    <citation type="submission" date="2020-08" db="EMBL/GenBank/DDBJ databases">
        <title>Genomic Encyclopedia of Type Strains, Phase III (KMG-III): the genomes of soil and plant-associated and newly described type strains.</title>
        <authorList>
            <person name="Whitman W."/>
        </authorList>
    </citation>
    <scope>NUCLEOTIDE SEQUENCE [LARGE SCALE GENOMIC DNA]</scope>
    <source>
        <strain evidence="2 3">CECT 5831</strain>
    </source>
</reference>
<evidence type="ECO:0000313" key="2">
    <source>
        <dbReference type="EMBL" id="MBB3127595.1"/>
    </source>
</evidence>
<dbReference type="EMBL" id="JACHXJ010000002">
    <property type="protein sequence ID" value="MBB3127595.1"/>
    <property type="molecule type" value="Genomic_DNA"/>
</dbReference>
<comment type="caution">
    <text evidence="2">The sequence shown here is derived from an EMBL/GenBank/DDBJ whole genome shotgun (WGS) entry which is preliminary data.</text>
</comment>
<dbReference type="InterPro" id="IPR025321">
    <property type="entry name" value="DUF4227"/>
</dbReference>
<gene>
    <name evidence="2" type="ORF">FHS19_002249</name>
</gene>
<sequence length="77" mass="9193">MIIPLRKWLSMLKFLIVFVSLAYMFYHVLTLFTAWITPVDHYRIPEGHAVKAFQSGEGTQDGERMGDRLRFYFWYGE</sequence>
<evidence type="ECO:0000256" key="1">
    <source>
        <dbReference type="SAM" id="Phobius"/>
    </source>
</evidence>
<protein>
    <recommendedName>
        <fullName evidence="4">DUF4227 domain-containing protein</fullName>
    </recommendedName>
</protein>
<dbReference type="AlphaFoldDB" id="A0A839TLD6"/>
<dbReference type="Pfam" id="PF14004">
    <property type="entry name" value="DUF4227"/>
    <property type="match status" value="1"/>
</dbReference>
<keyword evidence="1" id="KW-0472">Membrane</keyword>
<keyword evidence="1" id="KW-0812">Transmembrane</keyword>
<accession>A0A839TLD6</accession>
<feature type="transmembrane region" description="Helical" evidence="1">
    <location>
        <begin position="12"/>
        <end position="36"/>
    </location>
</feature>